<comment type="caution">
    <text evidence="1">The sequence shown here is derived from an EMBL/GenBank/DDBJ whole genome shotgun (WGS) entry which is preliminary data.</text>
</comment>
<dbReference type="EMBL" id="VSSQ01000111">
    <property type="protein sequence ID" value="MPL77908.1"/>
    <property type="molecule type" value="Genomic_DNA"/>
</dbReference>
<evidence type="ECO:0008006" key="2">
    <source>
        <dbReference type="Google" id="ProtNLM"/>
    </source>
</evidence>
<accession>A0A644UFZ4</accession>
<organism evidence="1">
    <name type="scientific">bioreactor metagenome</name>
    <dbReference type="NCBI Taxonomy" id="1076179"/>
    <lineage>
        <taxon>unclassified sequences</taxon>
        <taxon>metagenomes</taxon>
        <taxon>ecological metagenomes</taxon>
    </lineage>
</organism>
<sequence>MGGNFECTQCGLCCLGIGEIVRMDKQLSQYGFIVKNEVVREMRQALITPEYRDLFDNDHSVQEQNTSACFFVRRKPDGKYVCTIHPYRLFICKDYHCCAARIYKNGIEAARVKGRVSIVTKDEELQGIWRENVQKHPDPSRDHIESVLSGHGYSILFYDGE</sequence>
<protein>
    <recommendedName>
        <fullName evidence="2">YkgJ family cysteine cluster protein</fullName>
    </recommendedName>
</protein>
<proteinExistence type="predicted"/>
<name>A0A644UFZ4_9ZZZZ</name>
<gene>
    <name evidence="1" type="ORF">SDC9_23768</name>
</gene>
<reference evidence="1" key="1">
    <citation type="submission" date="2019-08" db="EMBL/GenBank/DDBJ databases">
        <authorList>
            <person name="Kucharzyk K."/>
            <person name="Murdoch R.W."/>
            <person name="Higgins S."/>
            <person name="Loffler F."/>
        </authorList>
    </citation>
    <scope>NUCLEOTIDE SEQUENCE</scope>
</reference>
<evidence type="ECO:0000313" key="1">
    <source>
        <dbReference type="EMBL" id="MPL77908.1"/>
    </source>
</evidence>
<dbReference type="AlphaFoldDB" id="A0A644UFZ4"/>